<dbReference type="SUPFAM" id="SSF103196">
    <property type="entry name" value="Roadblock/LC7 domain"/>
    <property type="match status" value="1"/>
</dbReference>
<evidence type="ECO:0008006" key="2">
    <source>
        <dbReference type="Google" id="ProtNLM"/>
    </source>
</evidence>
<protein>
    <recommendedName>
        <fullName evidence="2">Roadblock/LAMTOR2 domain-containing protein</fullName>
    </recommendedName>
</protein>
<organism evidence="1">
    <name type="scientific">marine sediment metagenome</name>
    <dbReference type="NCBI Taxonomy" id="412755"/>
    <lineage>
        <taxon>unclassified sequences</taxon>
        <taxon>metagenomes</taxon>
        <taxon>ecological metagenomes</taxon>
    </lineage>
</organism>
<accession>X1KPB5</accession>
<evidence type="ECO:0000313" key="1">
    <source>
        <dbReference type="EMBL" id="GAH91979.1"/>
    </source>
</evidence>
<dbReference type="AlphaFoldDB" id="X1KPB5"/>
<sequence length="135" mass="15262">MAETNTIIVTQDKIDRLNGLLGDFYNRANTVWSLLITIYGQLLVQKGFIYSFDILTISALVCGVFNSTMELARIVGEDKFDQFLQEGKKFCVYYIGVNKEYLLVSLFDDRTLPGVVKVAGKEFSTEAVKILRNES</sequence>
<comment type="caution">
    <text evidence="1">The sequence shown here is derived from an EMBL/GenBank/DDBJ whole genome shotgun (WGS) entry which is preliminary data.</text>
</comment>
<gene>
    <name evidence="1" type="ORF">S06H3_06295</name>
</gene>
<name>X1KPB5_9ZZZZ</name>
<reference evidence="1" key="1">
    <citation type="journal article" date="2014" name="Front. Microbiol.">
        <title>High frequency of phylogenetically diverse reductive dehalogenase-homologous genes in deep subseafloor sedimentary metagenomes.</title>
        <authorList>
            <person name="Kawai M."/>
            <person name="Futagami T."/>
            <person name="Toyoda A."/>
            <person name="Takaki Y."/>
            <person name="Nishi S."/>
            <person name="Hori S."/>
            <person name="Arai W."/>
            <person name="Tsubouchi T."/>
            <person name="Morono Y."/>
            <person name="Uchiyama I."/>
            <person name="Ito T."/>
            <person name="Fujiyama A."/>
            <person name="Inagaki F."/>
            <person name="Takami H."/>
        </authorList>
    </citation>
    <scope>NUCLEOTIDE SEQUENCE</scope>
    <source>
        <strain evidence="1">Expedition CK06-06</strain>
    </source>
</reference>
<proteinExistence type="predicted"/>
<dbReference type="EMBL" id="BARV01002438">
    <property type="protein sequence ID" value="GAH91979.1"/>
    <property type="molecule type" value="Genomic_DNA"/>
</dbReference>
<dbReference type="Gene3D" id="3.30.450.30">
    <property type="entry name" value="Dynein light chain 2a, cytoplasmic"/>
    <property type="match status" value="1"/>
</dbReference>